<comment type="similarity">
    <text evidence="1">Belongs to the WD repeat EIPR1 family.</text>
</comment>
<evidence type="ECO:0000313" key="7">
    <source>
        <dbReference type="Proteomes" id="UP000824120"/>
    </source>
</evidence>
<protein>
    <recommendedName>
        <fullName evidence="5">EIPR1-like beta-propeller domain-containing protein</fullName>
    </recommendedName>
</protein>
<reference evidence="6 7" key="1">
    <citation type="submission" date="2020-09" db="EMBL/GenBank/DDBJ databases">
        <title>De no assembly of potato wild relative species, Solanum commersonii.</title>
        <authorList>
            <person name="Cho K."/>
        </authorList>
    </citation>
    <scope>NUCLEOTIDE SEQUENCE [LARGE SCALE GENOMIC DNA]</scope>
    <source>
        <strain evidence="6">LZ3.2</strain>
        <tissue evidence="6">Leaf</tissue>
    </source>
</reference>
<dbReference type="SMART" id="SM00320">
    <property type="entry name" value="WD40"/>
    <property type="match status" value="4"/>
</dbReference>
<dbReference type="PROSITE" id="PS50082">
    <property type="entry name" value="WD_REPEATS_2"/>
    <property type="match status" value="1"/>
</dbReference>
<dbReference type="Gene3D" id="2.130.10.10">
    <property type="entry name" value="YVTN repeat-like/Quinoprotein amine dehydrogenase"/>
    <property type="match status" value="1"/>
</dbReference>
<sequence length="296" mass="33424">MVGSTLWWPTGRHDKLVSIDEQNLFLWSFDTSKKNAQVQSQESAGVLHSLTGGAWDPHDYNALALTSESSVQLWDLRTMKKTNSIDHPHVRNLDYNVKREYTLVTAEDESGIHIWDLRILKYPVLDLPGHTHWTWTVKCNPEYEDLILSAGTDSVVNMWLASPPSSDEPTSERSFPFDSPNKPVDPLVNSYSDYEDSVYGLAWSCREPWIFASLSYDGRNQPSLIFQENKSVKPKYVPLQICILEIEPCVHGGVNAAEVECRILQEVSLILSSMTFAVHFHAEASKPAASLQIEFA</sequence>
<evidence type="ECO:0000256" key="3">
    <source>
        <dbReference type="ARBA" id="ARBA00022737"/>
    </source>
</evidence>
<evidence type="ECO:0000259" key="5">
    <source>
        <dbReference type="Pfam" id="PF23609"/>
    </source>
</evidence>
<evidence type="ECO:0000256" key="1">
    <source>
        <dbReference type="ARBA" id="ARBA00005672"/>
    </source>
</evidence>
<dbReference type="InterPro" id="IPR036322">
    <property type="entry name" value="WD40_repeat_dom_sf"/>
</dbReference>
<dbReference type="PANTHER" id="PTHR14205">
    <property type="entry name" value="WD-REPEAT PROTEIN"/>
    <property type="match status" value="1"/>
</dbReference>
<feature type="domain" description="EIPR1-like beta-propeller" evidence="5">
    <location>
        <begin position="5"/>
        <end position="159"/>
    </location>
</feature>
<dbReference type="InterPro" id="IPR015943">
    <property type="entry name" value="WD40/YVTN_repeat-like_dom_sf"/>
</dbReference>
<dbReference type="EMBL" id="JACXVP010000004">
    <property type="protein sequence ID" value="KAG5613583.1"/>
    <property type="molecule type" value="Genomic_DNA"/>
</dbReference>
<dbReference type="PANTHER" id="PTHR14205:SF15">
    <property type="entry name" value="EARP AND GARP COMPLEX-INTERACTING PROTEIN 1"/>
    <property type="match status" value="1"/>
</dbReference>
<accession>A0A9J5ZNB6</accession>
<name>A0A9J5ZNB6_SOLCO</name>
<dbReference type="SUPFAM" id="SSF50978">
    <property type="entry name" value="WD40 repeat-like"/>
    <property type="match status" value="1"/>
</dbReference>
<dbReference type="Pfam" id="PF23609">
    <property type="entry name" value="Beta-prop_EIPR1"/>
    <property type="match status" value="1"/>
</dbReference>
<organism evidence="6 7">
    <name type="scientific">Solanum commersonii</name>
    <name type="common">Commerson's wild potato</name>
    <name type="synonym">Commerson's nightshade</name>
    <dbReference type="NCBI Taxonomy" id="4109"/>
    <lineage>
        <taxon>Eukaryota</taxon>
        <taxon>Viridiplantae</taxon>
        <taxon>Streptophyta</taxon>
        <taxon>Embryophyta</taxon>
        <taxon>Tracheophyta</taxon>
        <taxon>Spermatophyta</taxon>
        <taxon>Magnoliopsida</taxon>
        <taxon>eudicotyledons</taxon>
        <taxon>Gunneridae</taxon>
        <taxon>Pentapetalae</taxon>
        <taxon>asterids</taxon>
        <taxon>lamiids</taxon>
        <taxon>Solanales</taxon>
        <taxon>Solanaceae</taxon>
        <taxon>Solanoideae</taxon>
        <taxon>Solaneae</taxon>
        <taxon>Solanum</taxon>
    </lineage>
</organism>
<dbReference type="AlphaFoldDB" id="A0A9J5ZNB6"/>
<evidence type="ECO:0000256" key="2">
    <source>
        <dbReference type="ARBA" id="ARBA00022574"/>
    </source>
</evidence>
<comment type="caution">
    <text evidence="6">The sequence shown here is derived from an EMBL/GenBank/DDBJ whole genome shotgun (WGS) entry which is preliminary data.</text>
</comment>
<evidence type="ECO:0000313" key="6">
    <source>
        <dbReference type="EMBL" id="KAG5613583.1"/>
    </source>
</evidence>
<keyword evidence="7" id="KW-1185">Reference proteome</keyword>
<gene>
    <name evidence="6" type="ORF">H5410_024864</name>
</gene>
<dbReference type="InterPro" id="IPR059104">
    <property type="entry name" value="Beta-prop_EIPR1-like"/>
</dbReference>
<keyword evidence="3" id="KW-0677">Repeat</keyword>
<dbReference type="OrthoDB" id="196957at2759"/>
<dbReference type="InterPro" id="IPR040323">
    <property type="entry name" value="EIPR1"/>
</dbReference>
<evidence type="ECO:0000256" key="4">
    <source>
        <dbReference type="PROSITE-ProRule" id="PRU00221"/>
    </source>
</evidence>
<keyword evidence="2 4" id="KW-0853">WD repeat</keyword>
<dbReference type="GO" id="GO:0016567">
    <property type="term" value="P:protein ubiquitination"/>
    <property type="evidence" value="ECO:0007669"/>
    <property type="project" value="TreeGrafter"/>
</dbReference>
<dbReference type="Proteomes" id="UP000824120">
    <property type="component" value="Chromosome 4"/>
</dbReference>
<proteinExistence type="inferred from homology"/>
<dbReference type="InterPro" id="IPR001680">
    <property type="entry name" value="WD40_rpt"/>
</dbReference>
<feature type="repeat" description="WD" evidence="4">
    <location>
        <begin position="127"/>
        <end position="159"/>
    </location>
</feature>